<gene>
    <name evidence="1" type="ORF">ABIC98_004106</name>
</gene>
<organism evidence="1 2">
    <name type="scientific">Arthrobacter nitrophenolicus</name>
    <dbReference type="NCBI Taxonomy" id="683150"/>
    <lineage>
        <taxon>Bacteria</taxon>
        <taxon>Bacillati</taxon>
        <taxon>Actinomycetota</taxon>
        <taxon>Actinomycetes</taxon>
        <taxon>Micrococcales</taxon>
        <taxon>Micrococcaceae</taxon>
        <taxon>Arthrobacter</taxon>
    </lineage>
</organism>
<evidence type="ECO:0000313" key="1">
    <source>
        <dbReference type="EMBL" id="MET3774430.1"/>
    </source>
</evidence>
<proteinExistence type="predicted"/>
<sequence length="693" mass="75802">MDRTGSKGVAYAEHGGCVVKAVRLFDFIQFDGGSWQVVAQDGSELALKNLATNRIRRVPAVDLLIDDSYLPDDPRPLPSLENAAALERLSPAARDDVLALHGHVHEVLHGLPPGSSPGSTPKPEYDLTNPLQARIAAKLTELATRGIAMTERTMFRHLADYRARGIGGLADGRATRQASVSGRTDLRVLALIEAEVSGQKDVSTGTRSRVIARVRAAAAKSGLDVPSDATLYRILKKIEGSRHPFGNATTRRTQGNRPDRSWGRQAPSRPGELVEIDSTPMDLMVVYPDGSSGRVDLTVALDIATRTPLAVILRPVATKAVDAALLLARAMTPLPMQPGWDASLSYSRSVLPQGMLPGDEDLRSAIAAKPVIVPESITVDRGKVFIGSTFTAACERLQISITKAAPRTPTDKPHIERFFAGVNSGFTQYLDGYTGPNTVRRGKDPAAEARFTLAEVQNLLDWWLVAIWQNRPHQGLRHPAMPRKDLTPNEAFAALSSVAPQVPVALTRDDYLSLLPIEWRRIQPYGINFHGLHYDSPDFHPYRGVPSGLPAPADGRWEVRYDPYRLQAIYVRDHKKGRWIEASWTLTTHLVGPFSREVLAAAKKALDRRGETVAGRDLLAEINRILTTPAGRAERQAAQRTHLTPAAVPAPEAPSRPVVDPALMAPVPIQAPDPVVIDFPRRRHGRRIDLLED</sequence>
<evidence type="ECO:0000313" key="2">
    <source>
        <dbReference type="Proteomes" id="UP001549207"/>
    </source>
</evidence>
<keyword evidence="2" id="KW-1185">Reference proteome</keyword>
<name>A0ACC6TL73_9MICC</name>
<comment type="caution">
    <text evidence="1">The sequence shown here is derived from an EMBL/GenBank/DDBJ whole genome shotgun (WGS) entry which is preliminary data.</text>
</comment>
<dbReference type="EMBL" id="JBEPNJ010000034">
    <property type="protein sequence ID" value="MET3774430.1"/>
    <property type="molecule type" value="Genomic_DNA"/>
</dbReference>
<reference evidence="1" key="1">
    <citation type="submission" date="2024-06" db="EMBL/GenBank/DDBJ databases">
        <title>Genomic Encyclopedia of Type Strains, Phase IV (KMG-IV): sequencing the most valuable type-strain genomes for metagenomic binning, comparative biology and taxonomic classification.</title>
        <authorList>
            <person name="Goeker M."/>
        </authorList>
    </citation>
    <scope>NUCLEOTIDE SEQUENCE</scope>
    <source>
        <strain evidence="1">SJCon</strain>
    </source>
</reference>
<dbReference type="Proteomes" id="UP001549207">
    <property type="component" value="Unassembled WGS sequence"/>
</dbReference>
<accession>A0ACC6TL73</accession>
<protein>
    <submittedName>
        <fullName evidence="1">Transposase InsO family protein</fullName>
    </submittedName>
</protein>